<evidence type="ECO:0000313" key="8">
    <source>
        <dbReference type="Proteomes" id="UP000236546"/>
    </source>
</evidence>
<dbReference type="Proteomes" id="UP000236546">
    <property type="component" value="Unassembled WGS sequence"/>
</dbReference>
<evidence type="ECO:0000256" key="6">
    <source>
        <dbReference type="SAM" id="MobiDB-lite"/>
    </source>
</evidence>
<keyword evidence="3" id="KW-0999">Mitochondrion inner membrane</keyword>
<gene>
    <name evidence="7" type="ORF">TGAMA5MH_06983</name>
</gene>
<keyword evidence="5" id="KW-0472">Membrane</keyword>
<keyword evidence="4" id="KW-1133">Transmembrane helix</keyword>
<name>A0A2K0T6G3_9HYPO</name>
<sequence length="57" mass="6108">MTSATQAASSAQLHAGEKKKTKQRAPAMRYPFWFGGSASSMAACVTHPLDLIKVRSV</sequence>
<organism evidence="7 8">
    <name type="scientific">Trichoderma gamsii</name>
    <dbReference type="NCBI Taxonomy" id="398673"/>
    <lineage>
        <taxon>Eukaryota</taxon>
        <taxon>Fungi</taxon>
        <taxon>Dikarya</taxon>
        <taxon>Ascomycota</taxon>
        <taxon>Pezizomycotina</taxon>
        <taxon>Sordariomycetes</taxon>
        <taxon>Hypocreomycetidae</taxon>
        <taxon>Hypocreales</taxon>
        <taxon>Hypocreaceae</taxon>
        <taxon>Trichoderma</taxon>
    </lineage>
</organism>
<dbReference type="AlphaFoldDB" id="A0A2K0T6G3"/>
<evidence type="ECO:0000256" key="5">
    <source>
        <dbReference type="ARBA" id="ARBA00023136"/>
    </source>
</evidence>
<evidence type="ECO:0000256" key="2">
    <source>
        <dbReference type="ARBA" id="ARBA00022692"/>
    </source>
</evidence>
<keyword evidence="3" id="KW-0496">Mitochondrion</keyword>
<evidence type="ECO:0000313" key="7">
    <source>
        <dbReference type="EMBL" id="PNP41113.1"/>
    </source>
</evidence>
<dbReference type="SUPFAM" id="SSF103506">
    <property type="entry name" value="Mitochondrial carrier"/>
    <property type="match status" value="1"/>
</dbReference>
<feature type="compositionally biased region" description="Low complexity" evidence="6">
    <location>
        <begin position="1"/>
        <end position="12"/>
    </location>
</feature>
<dbReference type="EMBL" id="MTYH01000059">
    <property type="protein sequence ID" value="PNP41113.1"/>
    <property type="molecule type" value="Genomic_DNA"/>
</dbReference>
<keyword evidence="2" id="KW-0812">Transmembrane</keyword>
<dbReference type="OrthoDB" id="448427at2759"/>
<evidence type="ECO:0000256" key="3">
    <source>
        <dbReference type="ARBA" id="ARBA00022792"/>
    </source>
</evidence>
<protein>
    <recommendedName>
        <fullName evidence="9">Dicarboxylate carrier protein</fullName>
    </recommendedName>
</protein>
<dbReference type="InterPro" id="IPR023395">
    <property type="entry name" value="MCP_dom_sf"/>
</dbReference>
<evidence type="ECO:0008006" key="9">
    <source>
        <dbReference type="Google" id="ProtNLM"/>
    </source>
</evidence>
<evidence type="ECO:0000256" key="1">
    <source>
        <dbReference type="ARBA" id="ARBA00004370"/>
    </source>
</evidence>
<feature type="region of interest" description="Disordered" evidence="6">
    <location>
        <begin position="1"/>
        <end position="25"/>
    </location>
</feature>
<comment type="caution">
    <text evidence="7">The sequence shown here is derived from an EMBL/GenBank/DDBJ whole genome shotgun (WGS) entry which is preliminary data.</text>
</comment>
<reference evidence="7 8" key="1">
    <citation type="submission" date="2017-02" db="EMBL/GenBank/DDBJ databases">
        <title>Genomes of Trichoderma spp. with biocontrol activity.</title>
        <authorList>
            <person name="Gardiner D."/>
            <person name="Kazan K."/>
            <person name="Vos C."/>
            <person name="Harvey P."/>
        </authorList>
    </citation>
    <scope>NUCLEOTIDE SEQUENCE [LARGE SCALE GENOMIC DNA]</scope>
    <source>
        <strain evidence="7 8">A5MH</strain>
    </source>
</reference>
<proteinExistence type="predicted"/>
<comment type="subcellular location">
    <subcellularLocation>
        <location evidence="1">Membrane</location>
    </subcellularLocation>
</comment>
<dbReference type="GO" id="GO:0016020">
    <property type="term" value="C:membrane"/>
    <property type="evidence" value="ECO:0007669"/>
    <property type="project" value="UniProtKB-SubCell"/>
</dbReference>
<evidence type="ECO:0000256" key="4">
    <source>
        <dbReference type="ARBA" id="ARBA00022989"/>
    </source>
</evidence>
<accession>A0A2K0T6G3</accession>
<dbReference type="Gene3D" id="1.50.40.10">
    <property type="entry name" value="Mitochondrial carrier domain"/>
    <property type="match status" value="1"/>
</dbReference>